<dbReference type="EMBL" id="SPOI01000266">
    <property type="protein sequence ID" value="TIB30302.1"/>
    <property type="molecule type" value="Genomic_DNA"/>
</dbReference>
<sequence length="355" mass="39177">MTTKTGECGCCSKRHQRLICTSCLNNTLSDARHTQHSAKSTIRSHRQSSSVVAFVAAVKQRRREDSDDVVIMHRQLCALIGRVKQTQQANREVHSQITIKRNNIASRRRNLDKVADIVTYNTPSPTTHSSAALSDLQASRRVLASECLNIFGLQGLSSGGTELGGVLVPPLNRLHALPHTHLIYTTAILTQLLHHLSNYLSLPLPYNSVRVYTFQPTLFLSESRRVFTCDHAHNHNHTHSHTYNQHPHSIPSIHALSMLICNLTFLLKVVGFPIELSNVAFAVNMLSRLAESPHLGATSFGDSCVNPLTHLTLPVTLSAIKDILYGSESIKSGKSSSSSSSNESNNSEDQWEVVD</sequence>
<gene>
    <name evidence="2" type="ORF">E3P86_03526</name>
</gene>
<organism evidence="2 3">
    <name type="scientific">Wallemia ichthyophaga</name>
    <dbReference type="NCBI Taxonomy" id="245174"/>
    <lineage>
        <taxon>Eukaryota</taxon>
        <taxon>Fungi</taxon>
        <taxon>Dikarya</taxon>
        <taxon>Basidiomycota</taxon>
        <taxon>Wallemiomycotina</taxon>
        <taxon>Wallemiomycetes</taxon>
        <taxon>Wallemiales</taxon>
        <taxon>Wallemiaceae</taxon>
        <taxon>Wallemia</taxon>
    </lineage>
</organism>
<evidence type="ECO:0000256" key="1">
    <source>
        <dbReference type="SAM" id="MobiDB-lite"/>
    </source>
</evidence>
<dbReference type="Proteomes" id="UP000310689">
    <property type="component" value="Unassembled WGS sequence"/>
</dbReference>
<dbReference type="AlphaFoldDB" id="A0A4T0IPQ4"/>
<feature type="region of interest" description="Disordered" evidence="1">
    <location>
        <begin position="330"/>
        <end position="355"/>
    </location>
</feature>
<evidence type="ECO:0000313" key="3">
    <source>
        <dbReference type="Proteomes" id="UP000310689"/>
    </source>
</evidence>
<feature type="compositionally biased region" description="Low complexity" evidence="1">
    <location>
        <begin position="330"/>
        <end position="348"/>
    </location>
</feature>
<accession>A0A4T0IPQ4</accession>
<reference evidence="2 3" key="1">
    <citation type="submission" date="2019-03" db="EMBL/GenBank/DDBJ databases">
        <title>Sequencing 23 genomes of Wallemia ichthyophaga.</title>
        <authorList>
            <person name="Gostincar C."/>
        </authorList>
    </citation>
    <scope>NUCLEOTIDE SEQUENCE [LARGE SCALE GENOMIC DNA]</scope>
    <source>
        <strain evidence="2 3">EXF-6200</strain>
    </source>
</reference>
<proteinExistence type="predicted"/>
<evidence type="ECO:0000313" key="2">
    <source>
        <dbReference type="EMBL" id="TIB30302.1"/>
    </source>
</evidence>
<comment type="caution">
    <text evidence="2">The sequence shown here is derived from an EMBL/GenBank/DDBJ whole genome shotgun (WGS) entry which is preliminary data.</text>
</comment>
<protein>
    <submittedName>
        <fullName evidence="2">Uncharacterized protein</fullName>
    </submittedName>
</protein>
<name>A0A4T0IPQ4_WALIC</name>